<feature type="compositionally biased region" description="Low complexity" evidence="1">
    <location>
        <begin position="127"/>
        <end position="148"/>
    </location>
</feature>
<evidence type="ECO:0000313" key="2">
    <source>
        <dbReference type="EMBL" id="KAJ8655322.1"/>
    </source>
</evidence>
<organism evidence="2 3">
    <name type="scientific">Lichtheimia ornata</name>
    <dbReference type="NCBI Taxonomy" id="688661"/>
    <lineage>
        <taxon>Eukaryota</taxon>
        <taxon>Fungi</taxon>
        <taxon>Fungi incertae sedis</taxon>
        <taxon>Mucoromycota</taxon>
        <taxon>Mucoromycotina</taxon>
        <taxon>Mucoromycetes</taxon>
        <taxon>Mucorales</taxon>
        <taxon>Lichtheimiaceae</taxon>
        <taxon>Lichtheimia</taxon>
    </lineage>
</organism>
<feature type="region of interest" description="Disordered" evidence="1">
    <location>
        <begin position="1"/>
        <end position="25"/>
    </location>
</feature>
<feature type="region of interest" description="Disordered" evidence="1">
    <location>
        <begin position="389"/>
        <end position="482"/>
    </location>
</feature>
<dbReference type="GeneID" id="83216418"/>
<feature type="compositionally biased region" description="Basic and acidic residues" evidence="1">
    <location>
        <begin position="362"/>
        <end position="372"/>
    </location>
</feature>
<dbReference type="SUPFAM" id="SSF52540">
    <property type="entry name" value="P-loop containing nucleoside triphosphate hydrolases"/>
    <property type="match status" value="1"/>
</dbReference>
<dbReference type="GO" id="GO:0005829">
    <property type="term" value="C:cytosol"/>
    <property type="evidence" value="ECO:0007669"/>
    <property type="project" value="TreeGrafter"/>
</dbReference>
<evidence type="ECO:0000256" key="1">
    <source>
        <dbReference type="SAM" id="MobiDB-lite"/>
    </source>
</evidence>
<feature type="compositionally biased region" description="Polar residues" evidence="1">
    <location>
        <begin position="466"/>
        <end position="482"/>
    </location>
</feature>
<dbReference type="InterPro" id="IPR027417">
    <property type="entry name" value="P-loop_NTPase"/>
</dbReference>
<accession>A0AAD7UZ18</accession>
<dbReference type="Gene3D" id="3.40.50.300">
    <property type="entry name" value="P-loop containing nucleotide triphosphate hydrolases"/>
    <property type="match status" value="1"/>
</dbReference>
<feature type="region of interest" description="Disordered" evidence="1">
    <location>
        <begin position="329"/>
        <end position="372"/>
    </location>
</feature>
<dbReference type="PANTHER" id="PTHR14932:SF1">
    <property type="entry name" value="RAB-LIKE PROTEIN 6"/>
    <property type="match status" value="1"/>
</dbReference>
<evidence type="ECO:0008006" key="4">
    <source>
        <dbReference type="Google" id="ProtNLM"/>
    </source>
</evidence>
<dbReference type="InterPro" id="IPR001806">
    <property type="entry name" value="Small_GTPase"/>
</dbReference>
<dbReference type="Proteomes" id="UP001234581">
    <property type="component" value="Unassembled WGS sequence"/>
</dbReference>
<name>A0AAD7UZ18_9FUNG</name>
<feature type="compositionally biased region" description="Basic residues" evidence="1">
    <location>
        <begin position="603"/>
        <end position="630"/>
    </location>
</feature>
<keyword evidence="3" id="KW-1185">Reference proteome</keyword>
<reference evidence="2 3" key="1">
    <citation type="submission" date="2023-03" db="EMBL/GenBank/DDBJ databases">
        <title>Genome sequence of Lichtheimia ornata CBS 291.66.</title>
        <authorList>
            <person name="Mohabir J.T."/>
            <person name="Shea T.P."/>
            <person name="Kurbessoian T."/>
            <person name="Berby B."/>
            <person name="Fontaine J."/>
            <person name="Livny J."/>
            <person name="Gnirke A."/>
            <person name="Stajich J.E."/>
            <person name="Cuomo C.A."/>
        </authorList>
    </citation>
    <scope>NUCLEOTIDE SEQUENCE [LARGE SCALE GENOMIC DNA]</scope>
    <source>
        <strain evidence="2">CBS 291.66</strain>
    </source>
</reference>
<gene>
    <name evidence="2" type="ORF">O0I10_009011</name>
</gene>
<feature type="region of interest" description="Disordered" evidence="1">
    <location>
        <begin position="125"/>
        <end position="149"/>
    </location>
</feature>
<sequence length="630" mass="70919">MSFFWSFGSNTKKNEPSTPPPHSLPEQQQYAHKAMSNTFRKGVQYNMKIVLRGDVMTGKTALFKRLQGEEFDASYVSTPQIQVANIPWHYRDSNDIIKIEVWDVVDKAHNNKNTSTESGIKLEHNAQPKQEQQQQPQQQQPSSTESQQLGLDASTVNVYRNTHAVIFLFDVSKQWTFDYVNNQLADVPEALSVLVIGNCNDKSAERVVNLDQIHATLYQHNKERIEKSAIKPNLIRYAETSMKTGFGLKYIYDYLAVPFLQLQMETLRKQLELKAVEIVDILEALDVDEKVPEVMRRRRGQDNFDQPSEPHLARQREEMQNIWEQDVSGIAAENPSPLEIPESPSYIRKETPPPPVAPVQGRRREGSLVSESDHMPAAVDQFDAGELNDDWFASDDTPLPIKHKMPFNKADSDNEEGGGNPMVAGDEDVESVEYYTAAKEPVVTTAKPKEKSASESENEEDSDNDQYTSPYGDSFTATEPQSLFKNEFGNVWGMQHEDPSMMVVRQTRIESDSEDEDNMATTTTATPGLAQEFHRADIGTPSSFSGSGFGAYEEIGGDGENPWSLDDDKQHQQENNGSPWHSEPLEEEVNAHNQETEVMSEKRKGKKKASTSSSGKKKSKHGKKKKSSTP</sequence>
<dbReference type="Pfam" id="PF08477">
    <property type="entry name" value="Roc"/>
    <property type="match status" value="1"/>
</dbReference>
<dbReference type="Pfam" id="PF00071">
    <property type="entry name" value="Ras"/>
    <property type="match status" value="1"/>
</dbReference>
<evidence type="ECO:0000313" key="3">
    <source>
        <dbReference type="Proteomes" id="UP001234581"/>
    </source>
</evidence>
<dbReference type="PROSITE" id="PS51419">
    <property type="entry name" value="RAB"/>
    <property type="match status" value="1"/>
</dbReference>
<protein>
    <recommendedName>
        <fullName evidence="4">Rab-like protein 6</fullName>
    </recommendedName>
</protein>
<proteinExistence type="predicted"/>
<feature type="region of interest" description="Disordered" evidence="1">
    <location>
        <begin position="505"/>
        <end position="630"/>
    </location>
</feature>
<dbReference type="InterPro" id="IPR040385">
    <property type="entry name" value="RABL6"/>
</dbReference>
<dbReference type="GO" id="GO:0005634">
    <property type="term" value="C:nucleus"/>
    <property type="evidence" value="ECO:0007669"/>
    <property type="project" value="TreeGrafter"/>
</dbReference>
<dbReference type="EMBL" id="JARTCD010000050">
    <property type="protein sequence ID" value="KAJ8655322.1"/>
    <property type="molecule type" value="Genomic_DNA"/>
</dbReference>
<dbReference type="SMART" id="SM00175">
    <property type="entry name" value="RAB"/>
    <property type="match status" value="1"/>
</dbReference>
<dbReference type="GO" id="GO:0005525">
    <property type="term" value="F:GTP binding"/>
    <property type="evidence" value="ECO:0007669"/>
    <property type="project" value="InterPro"/>
</dbReference>
<dbReference type="PANTHER" id="PTHR14932">
    <property type="entry name" value="RAS GTPASE-RELATED"/>
    <property type="match status" value="1"/>
</dbReference>
<dbReference type="RefSeq" id="XP_058340235.1">
    <property type="nucleotide sequence ID" value="XM_058489009.1"/>
</dbReference>
<comment type="caution">
    <text evidence="2">The sequence shown here is derived from an EMBL/GenBank/DDBJ whole genome shotgun (WGS) entry which is preliminary data.</text>
</comment>
<dbReference type="AlphaFoldDB" id="A0AAD7UZ18"/>
<dbReference type="GO" id="GO:0003924">
    <property type="term" value="F:GTPase activity"/>
    <property type="evidence" value="ECO:0007669"/>
    <property type="project" value="InterPro"/>
</dbReference>